<sequence length="347" mass="37496">MFPCPTCGSPDCIRPMDEILAEAPSMYVPCSTCVGDKPLDKMAPFRGLGVTVSPDAGRCPVCGRRHLDMVMAQVLDLLIDAGLKPGNAALKDAGTPLVAFGVDMLGPPRLGKKDLVLVLDDIDRKTAEDIMAKVPEIKGVIRRYGGPRMSVGLMDTDQKPHLYELQAGCDVRGDVLNSLTGDFCFYRRQSVMHIEYWRNNSVKIKMLEKMFLQGDLAGKTVVDGMASAGTLGLMAAAAGAKKAILNDAWLPAVESILWNIDANQALLGVRLERLRPLSGLPDIGGEPELIARASGSVELEVYHGDVRKLPGVIKSCDVCILDPFPGMPAADFAHDWQDITKDKIVVL</sequence>
<dbReference type="InterPro" id="IPR029063">
    <property type="entry name" value="SAM-dependent_MTases_sf"/>
</dbReference>
<dbReference type="EMBL" id="AM114193">
    <property type="protein sequence ID" value="CAJ37864.1"/>
    <property type="molecule type" value="Genomic_DNA"/>
</dbReference>
<dbReference type="RefSeq" id="WP_012034727.1">
    <property type="nucleotide sequence ID" value="NC_009464.1"/>
</dbReference>
<dbReference type="KEGG" id="rci:RRC91"/>
<organism evidence="1 2">
    <name type="scientific">Methanocella arvoryzae (strain DSM 22066 / NBRC 105507 / MRE50)</name>
    <dbReference type="NCBI Taxonomy" id="351160"/>
    <lineage>
        <taxon>Archaea</taxon>
        <taxon>Methanobacteriati</taxon>
        <taxon>Methanobacteriota</taxon>
        <taxon>Stenosarchaea group</taxon>
        <taxon>Methanomicrobia</taxon>
        <taxon>Methanocellales</taxon>
        <taxon>Methanocellaceae</taxon>
        <taxon>Methanocella</taxon>
    </lineage>
</organism>
<dbReference type="STRING" id="351160.RRC91"/>
<dbReference type="eggNOG" id="arCOG01220">
    <property type="taxonomic scope" value="Archaea"/>
</dbReference>
<dbReference type="Gene3D" id="3.40.50.150">
    <property type="entry name" value="Vaccinia Virus protein VP39"/>
    <property type="match status" value="1"/>
</dbReference>
<dbReference type="Proteomes" id="UP000000663">
    <property type="component" value="Chromosome"/>
</dbReference>
<proteinExistence type="predicted"/>
<dbReference type="SUPFAM" id="SSF53335">
    <property type="entry name" value="S-adenosyl-L-methionine-dependent methyltransferases"/>
    <property type="match status" value="1"/>
</dbReference>
<evidence type="ECO:0000313" key="2">
    <source>
        <dbReference type="Proteomes" id="UP000000663"/>
    </source>
</evidence>
<gene>
    <name evidence="1" type="ORF">RRC91</name>
</gene>
<name>Q0W179_METAR</name>
<reference evidence="1 2" key="1">
    <citation type="journal article" date="2006" name="Science">
        <title>Genome of rice cluster I archaea -- the key methane producers in the rice rhizosphere.</title>
        <authorList>
            <person name="Erkel C."/>
            <person name="Kube M."/>
            <person name="Reinhardt R."/>
            <person name="Liesack W."/>
        </authorList>
    </citation>
    <scope>NUCLEOTIDE SEQUENCE [LARGE SCALE GENOMIC DNA]</scope>
    <source>
        <strain evidence="2">DSM 22066 / NBRC 105507 / MRE50</strain>
    </source>
</reference>
<evidence type="ECO:0000313" key="1">
    <source>
        <dbReference type="EMBL" id="CAJ37864.1"/>
    </source>
</evidence>
<dbReference type="AlphaFoldDB" id="Q0W179"/>
<dbReference type="OrthoDB" id="134019at2157"/>
<dbReference type="GeneID" id="5145318"/>
<keyword evidence="2" id="KW-1185">Reference proteome</keyword>
<protein>
    <recommendedName>
        <fullName evidence="3">Methyltransferase</fullName>
    </recommendedName>
</protein>
<evidence type="ECO:0008006" key="3">
    <source>
        <dbReference type="Google" id="ProtNLM"/>
    </source>
</evidence>
<accession>Q0W179</accession>